<sequence length="78" mass="8442">MSCACSTPKTQTTNPCLCDDSKSKTQQELPSCACPKKCQCDSCSENENNCICQSTKCVCQGTFNFVNSASFLKSPIKL</sequence>
<evidence type="ECO:0008006" key="3">
    <source>
        <dbReference type="Google" id="ProtNLM"/>
    </source>
</evidence>
<dbReference type="EMBL" id="BTGB01000003">
    <property type="protein sequence ID" value="GMM45759.1"/>
    <property type="molecule type" value="Genomic_DNA"/>
</dbReference>
<gene>
    <name evidence="1" type="ORF">DAPK24_023340</name>
</gene>
<dbReference type="Proteomes" id="UP001378960">
    <property type="component" value="Unassembled WGS sequence"/>
</dbReference>
<reference evidence="1 2" key="1">
    <citation type="journal article" date="2023" name="Elife">
        <title>Identification of key yeast species and microbe-microbe interactions impacting larval growth of Drosophila in the wild.</title>
        <authorList>
            <person name="Mure A."/>
            <person name="Sugiura Y."/>
            <person name="Maeda R."/>
            <person name="Honda K."/>
            <person name="Sakurai N."/>
            <person name="Takahashi Y."/>
            <person name="Watada M."/>
            <person name="Katoh T."/>
            <person name="Gotoh A."/>
            <person name="Gotoh Y."/>
            <person name="Taniguchi I."/>
            <person name="Nakamura K."/>
            <person name="Hayashi T."/>
            <person name="Katayama T."/>
            <person name="Uemura T."/>
            <person name="Hattori Y."/>
        </authorList>
    </citation>
    <scope>NUCLEOTIDE SEQUENCE [LARGE SCALE GENOMIC DNA]</scope>
    <source>
        <strain evidence="1 2">PK-24</strain>
    </source>
</reference>
<keyword evidence="2" id="KW-1185">Reference proteome</keyword>
<evidence type="ECO:0000313" key="2">
    <source>
        <dbReference type="Proteomes" id="UP001378960"/>
    </source>
</evidence>
<evidence type="ECO:0000313" key="1">
    <source>
        <dbReference type="EMBL" id="GMM45759.1"/>
    </source>
</evidence>
<name>A0AAV5R2K1_PICKL</name>
<proteinExistence type="predicted"/>
<accession>A0AAV5R2K1</accession>
<dbReference type="AlphaFoldDB" id="A0AAV5R2K1"/>
<organism evidence="1 2">
    <name type="scientific">Pichia kluyveri</name>
    <name type="common">Yeast</name>
    <dbReference type="NCBI Taxonomy" id="36015"/>
    <lineage>
        <taxon>Eukaryota</taxon>
        <taxon>Fungi</taxon>
        <taxon>Dikarya</taxon>
        <taxon>Ascomycota</taxon>
        <taxon>Saccharomycotina</taxon>
        <taxon>Pichiomycetes</taxon>
        <taxon>Pichiales</taxon>
        <taxon>Pichiaceae</taxon>
        <taxon>Pichia</taxon>
    </lineage>
</organism>
<protein>
    <recommendedName>
        <fullName evidence="3">Metallothionein</fullName>
    </recommendedName>
</protein>
<comment type="caution">
    <text evidence="1">The sequence shown here is derived from an EMBL/GenBank/DDBJ whole genome shotgun (WGS) entry which is preliminary data.</text>
</comment>